<evidence type="ECO:0000313" key="2">
    <source>
        <dbReference type="EnsemblPlants" id="ONIVA02G13400.1"/>
    </source>
</evidence>
<accession>A0A0E0G4V3</accession>
<feature type="compositionally biased region" description="Basic and acidic residues" evidence="1">
    <location>
        <begin position="1"/>
        <end position="14"/>
    </location>
</feature>
<proteinExistence type="predicted"/>
<dbReference type="HOGENOM" id="CLU_2816817_0_0_1"/>
<feature type="region of interest" description="Disordered" evidence="1">
    <location>
        <begin position="1"/>
        <end position="67"/>
    </location>
</feature>
<dbReference type="AlphaFoldDB" id="A0A0E0G4V3"/>
<keyword evidence="3" id="KW-1185">Reference proteome</keyword>
<feature type="compositionally biased region" description="Basic and acidic residues" evidence="1">
    <location>
        <begin position="57"/>
        <end position="67"/>
    </location>
</feature>
<dbReference type="Gramene" id="ONIVA02G13400.1">
    <property type="protein sequence ID" value="ONIVA02G13400.1"/>
    <property type="gene ID" value="ONIVA02G13400"/>
</dbReference>
<organism evidence="2">
    <name type="scientific">Oryza nivara</name>
    <name type="common">Indian wild rice</name>
    <name type="synonym">Oryza sativa f. spontanea</name>
    <dbReference type="NCBI Taxonomy" id="4536"/>
    <lineage>
        <taxon>Eukaryota</taxon>
        <taxon>Viridiplantae</taxon>
        <taxon>Streptophyta</taxon>
        <taxon>Embryophyta</taxon>
        <taxon>Tracheophyta</taxon>
        <taxon>Spermatophyta</taxon>
        <taxon>Magnoliopsida</taxon>
        <taxon>Liliopsida</taxon>
        <taxon>Poales</taxon>
        <taxon>Poaceae</taxon>
        <taxon>BOP clade</taxon>
        <taxon>Oryzoideae</taxon>
        <taxon>Oryzeae</taxon>
        <taxon>Oryzinae</taxon>
        <taxon>Oryza</taxon>
    </lineage>
</organism>
<name>A0A0E0G4V3_ORYNI</name>
<reference evidence="2" key="2">
    <citation type="submission" date="2018-04" db="EMBL/GenBank/DDBJ databases">
        <title>OnivRS2 (Oryza nivara Reference Sequence Version 2).</title>
        <authorList>
            <person name="Zhang J."/>
            <person name="Kudrna D."/>
            <person name="Lee S."/>
            <person name="Talag J."/>
            <person name="Rajasekar S."/>
            <person name="Welchert J."/>
            <person name="Hsing Y.-I."/>
            <person name="Wing R.A."/>
        </authorList>
    </citation>
    <scope>NUCLEOTIDE SEQUENCE [LARGE SCALE GENOMIC DNA]</scope>
    <source>
        <strain evidence="2">SL10</strain>
    </source>
</reference>
<evidence type="ECO:0000313" key="3">
    <source>
        <dbReference type="Proteomes" id="UP000006591"/>
    </source>
</evidence>
<sequence length="67" mass="7131">MEMDEPSIRLEVGARRSAPFPSASTPVSPRLRPPPASARTLAGQCSIERGNGQGWRRIGEGEEGGGR</sequence>
<reference evidence="2" key="1">
    <citation type="submission" date="2015-04" db="UniProtKB">
        <authorList>
            <consortium name="EnsemblPlants"/>
        </authorList>
    </citation>
    <scope>IDENTIFICATION</scope>
    <source>
        <strain evidence="2">SL10</strain>
    </source>
</reference>
<dbReference type="EnsemblPlants" id="ONIVA02G13400.1">
    <property type="protein sequence ID" value="ONIVA02G13400.1"/>
    <property type="gene ID" value="ONIVA02G13400"/>
</dbReference>
<evidence type="ECO:0000256" key="1">
    <source>
        <dbReference type="SAM" id="MobiDB-lite"/>
    </source>
</evidence>
<dbReference type="Proteomes" id="UP000006591">
    <property type="component" value="Chromosome 2"/>
</dbReference>
<protein>
    <submittedName>
        <fullName evidence="2">Uncharacterized protein</fullName>
    </submittedName>
</protein>